<organism evidence="2 3">
    <name type="scientific">Brevundimonas intermedia</name>
    <dbReference type="NCBI Taxonomy" id="74315"/>
    <lineage>
        <taxon>Bacteria</taxon>
        <taxon>Pseudomonadati</taxon>
        <taxon>Pseudomonadota</taxon>
        <taxon>Alphaproteobacteria</taxon>
        <taxon>Caulobacterales</taxon>
        <taxon>Caulobacteraceae</taxon>
        <taxon>Brevundimonas</taxon>
    </lineage>
</organism>
<comment type="caution">
    <text evidence="2">The sequence shown here is derived from an EMBL/GenBank/DDBJ whole genome shotgun (WGS) entry which is preliminary data.</text>
</comment>
<dbReference type="RefSeq" id="WP_135193587.1">
    <property type="nucleotide sequence ID" value="NZ_SPVH01000002.1"/>
</dbReference>
<evidence type="ECO:0000256" key="1">
    <source>
        <dbReference type="SAM" id="Phobius"/>
    </source>
</evidence>
<proteinExistence type="predicted"/>
<keyword evidence="1" id="KW-1133">Transmembrane helix</keyword>
<gene>
    <name evidence="2" type="ORF">EGY25_03050</name>
</gene>
<evidence type="ECO:0000313" key="2">
    <source>
        <dbReference type="EMBL" id="TFW14199.1"/>
    </source>
</evidence>
<name>A0A4Y9S2M2_9CAUL</name>
<reference evidence="2 3" key="1">
    <citation type="submission" date="2019-03" db="EMBL/GenBank/DDBJ databases">
        <title>Draft genome of Brevundimonas sp. a heavy metal resistant soil bacteria.</title>
        <authorList>
            <person name="Soto J."/>
        </authorList>
    </citation>
    <scope>NUCLEOTIDE SEQUENCE [LARGE SCALE GENOMIC DNA]</scope>
    <source>
        <strain evidence="2 3">B-10</strain>
    </source>
</reference>
<dbReference type="Proteomes" id="UP000298216">
    <property type="component" value="Unassembled WGS sequence"/>
</dbReference>
<dbReference type="EMBL" id="SPVH01000002">
    <property type="protein sequence ID" value="TFW14199.1"/>
    <property type="molecule type" value="Genomic_DNA"/>
</dbReference>
<dbReference type="AlphaFoldDB" id="A0A4Y9S2M2"/>
<keyword evidence="1" id="KW-0812">Transmembrane</keyword>
<evidence type="ECO:0000313" key="3">
    <source>
        <dbReference type="Proteomes" id="UP000298216"/>
    </source>
</evidence>
<sequence>MNTAALVFRAGRVRCGAKVKVTNSGLFAIGGLVSGILLSTAAVVWAATSVARQRPIASSLLRRRQR</sequence>
<protein>
    <submittedName>
        <fullName evidence="2">Uncharacterized protein</fullName>
    </submittedName>
</protein>
<accession>A0A4Y9S2M2</accession>
<keyword evidence="1" id="KW-0472">Membrane</keyword>
<feature type="transmembrane region" description="Helical" evidence="1">
    <location>
        <begin position="25"/>
        <end position="47"/>
    </location>
</feature>
<keyword evidence="3" id="KW-1185">Reference proteome</keyword>